<evidence type="ECO:0000256" key="2">
    <source>
        <dbReference type="ARBA" id="ARBA00022491"/>
    </source>
</evidence>
<keyword evidence="3" id="KW-0805">Transcription regulation</keyword>
<dbReference type="InterPro" id="IPR037496">
    <property type="entry name" value="BEND6-like"/>
</dbReference>
<evidence type="ECO:0000313" key="8">
    <source>
        <dbReference type="Proteomes" id="UP001234178"/>
    </source>
</evidence>
<feature type="region of interest" description="Disordered" evidence="6">
    <location>
        <begin position="1"/>
        <end position="34"/>
    </location>
</feature>
<comment type="subcellular location">
    <subcellularLocation>
        <location evidence="1">Nucleus</location>
    </subcellularLocation>
</comment>
<evidence type="ECO:0000256" key="4">
    <source>
        <dbReference type="ARBA" id="ARBA00023163"/>
    </source>
</evidence>
<dbReference type="PANTHER" id="PTHR35346:SF1">
    <property type="entry name" value="BEN DOMAIN-CONTAINING PROTEIN 6"/>
    <property type="match status" value="1"/>
</dbReference>
<evidence type="ECO:0000256" key="3">
    <source>
        <dbReference type="ARBA" id="ARBA00023015"/>
    </source>
</evidence>
<dbReference type="PANTHER" id="PTHR35346">
    <property type="entry name" value="BEN DOMAIN-CONTAINING PROTEIN 6"/>
    <property type="match status" value="1"/>
</dbReference>
<dbReference type="Gene3D" id="1.10.10.2590">
    <property type="entry name" value="BEN domain"/>
    <property type="match status" value="1"/>
</dbReference>
<keyword evidence="5" id="KW-0539">Nucleus</keyword>
<dbReference type="EMBL" id="JAOYFB010000036">
    <property type="protein sequence ID" value="KAK4021641.1"/>
    <property type="molecule type" value="Genomic_DNA"/>
</dbReference>
<feature type="compositionally biased region" description="Basic and acidic residues" evidence="6">
    <location>
        <begin position="7"/>
        <end position="29"/>
    </location>
</feature>
<keyword evidence="8" id="KW-1185">Reference proteome</keyword>
<evidence type="ECO:0000256" key="1">
    <source>
        <dbReference type="ARBA" id="ARBA00004123"/>
    </source>
</evidence>
<evidence type="ECO:0000313" key="7">
    <source>
        <dbReference type="EMBL" id="KAK4021641.1"/>
    </source>
</evidence>
<evidence type="ECO:0000256" key="5">
    <source>
        <dbReference type="ARBA" id="ARBA00023242"/>
    </source>
</evidence>
<keyword evidence="2" id="KW-0678">Repressor</keyword>
<protein>
    <submittedName>
        <fullName evidence="7">Uncharacterized protein</fullName>
    </submittedName>
</protein>
<reference evidence="7 8" key="1">
    <citation type="journal article" date="2023" name="Nucleic Acids Res.">
        <title>The hologenome of Daphnia magna reveals possible DNA methylation and microbiome-mediated evolution of the host genome.</title>
        <authorList>
            <person name="Chaturvedi A."/>
            <person name="Li X."/>
            <person name="Dhandapani V."/>
            <person name="Marshall H."/>
            <person name="Kissane S."/>
            <person name="Cuenca-Cambronero M."/>
            <person name="Asole G."/>
            <person name="Calvet F."/>
            <person name="Ruiz-Romero M."/>
            <person name="Marangio P."/>
            <person name="Guigo R."/>
            <person name="Rago D."/>
            <person name="Mirbahai L."/>
            <person name="Eastwood N."/>
            <person name="Colbourne J.K."/>
            <person name="Zhou J."/>
            <person name="Mallon E."/>
            <person name="Orsini L."/>
        </authorList>
    </citation>
    <scope>NUCLEOTIDE SEQUENCE [LARGE SCALE GENOMIC DNA]</scope>
    <source>
        <strain evidence="7">LRV0_1</strain>
    </source>
</reference>
<keyword evidence="4" id="KW-0804">Transcription</keyword>
<comment type="caution">
    <text evidence="7">The sequence shown here is derived from an EMBL/GenBank/DDBJ whole genome shotgun (WGS) entry which is preliminary data.</text>
</comment>
<gene>
    <name evidence="7" type="ORF">OUZ56_003552</name>
</gene>
<organism evidence="7 8">
    <name type="scientific">Daphnia magna</name>
    <dbReference type="NCBI Taxonomy" id="35525"/>
    <lineage>
        <taxon>Eukaryota</taxon>
        <taxon>Metazoa</taxon>
        <taxon>Ecdysozoa</taxon>
        <taxon>Arthropoda</taxon>
        <taxon>Crustacea</taxon>
        <taxon>Branchiopoda</taxon>
        <taxon>Diplostraca</taxon>
        <taxon>Cladocera</taxon>
        <taxon>Anomopoda</taxon>
        <taxon>Daphniidae</taxon>
        <taxon>Daphnia</taxon>
    </lineage>
</organism>
<proteinExistence type="predicted"/>
<accession>A0ABR0A919</accession>
<sequence length="235" mass="26930">MPVTGKEAMEPAEVNRTERRNTQQDRPRDNTAGGIQKVKLSLSCETLINPNALKNVVSYGKGGKKVADMKAMINVLMEDLWDRTFMTQHSLSGHQVTTYPFKFADYVTDFWEKHYNIQVETQQIRSSISTKLSTENSEYKKRASAILARFVHQTYQLLVIRFNDYGLAVDVFLEAMQPKLDGQQLFLNLKSSTSAYPLENPRKKQRADCPEAEHRQAQLARRPLKLPLQVRIVQA</sequence>
<name>A0ABR0A919_9CRUS</name>
<dbReference type="Proteomes" id="UP001234178">
    <property type="component" value="Unassembled WGS sequence"/>
</dbReference>
<evidence type="ECO:0000256" key="6">
    <source>
        <dbReference type="SAM" id="MobiDB-lite"/>
    </source>
</evidence>